<gene>
    <name evidence="2" type="ORF">M404DRAFT_1007912</name>
</gene>
<reference evidence="2 3" key="1">
    <citation type="submission" date="2014-04" db="EMBL/GenBank/DDBJ databases">
        <authorList>
            <consortium name="DOE Joint Genome Institute"/>
            <person name="Kuo A."/>
            <person name="Kohler A."/>
            <person name="Costa M.D."/>
            <person name="Nagy L.G."/>
            <person name="Floudas D."/>
            <person name="Copeland A."/>
            <person name="Barry K.W."/>
            <person name="Cichocki N."/>
            <person name="Veneault-Fourrey C."/>
            <person name="LaButti K."/>
            <person name="Lindquist E.A."/>
            <person name="Lipzen A."/>
            <person name="Lundell T."/>
            <person name="Morin E."/>
            <person name="Murat C."/>
            <person name="Sun H."/>
            <person name="Tunlid A."/>
            <person name="Henrissat B."/>
            <person name="Grigoriev I.V."/>
            <person name="Hibbett D.S."/>
            <person name="Martin F."/>
            <person name="Nordberg H.P."/>
            <person name="Cantor M.N."/>
            <person name="Hua S.X."/>
        </authorList>
    </citation>
    <scope>NUCLEOTIDE SEQUENCE [LARGE SCALE GENOMIC DNA]</scope>
    <source>
        <strain evidence="2 3">Marx 270</strain>
    </source>
</reference>
<proteinExistence type="predicted"/>
<dbReference type="EMBL" id="KN832082">
    <property type="protein sequence ID" value="KIN94902.1"/>
    <property type="molecule type" value="Genomic_DNA"/>
</dbReference>
<dbReference type="InParanoid" id="A0A0C3ICZ4"/>
<dbReference type="Proteomes" id="UP000054217">
    <property type="component" value="Unassembled WGS sequence"/>
</dbReference>
<dbReference type="HOGENOM" id="CLU_2923609_0_0_1"/>
<evidence type="ECO:0000313" key="2">
    <source>
        <dbReference type="EMBL" id="KIN94902.1"/>
    </source>
</evidence>
<evidence type="ECO:0000256" key="1">
    <source>
        <dbReference type="SAM" id="MobiDB-lite"/>
    </source>
</evidence>
<accession>A0A0C3ICZ4</accession>
<protein>
    <submittedName>
        <fullName evidence="2">Uncharacterized protein</fullName>
    </submittedName>
</protein>
<evidence type="ECO:0000313" key="3">
    <source>
        <dbReference type="Proteomes" id="UP000054217"/>
    </source>
</evidence>
<feature type="region of interest" description="Disordered" evidence="1">
    <location>
        <begin position="17"/>
        <end position="61"/>
    </location>
</feature>
<name>A0A0C3ICZ4_PISTI</name>
<keyword evidence="3" id="KW-1185">Reference proteome</keyword>
<sequence>MSNPISVRLNLLLHHSRPPPVLSRLPGAQPDPNLSVPASSLWIPPPRPASPYDARRSSRLS</sequence>
<dbReference type="AlphaFoldDB" id="A0A0C3ICZ4"/>
<reference evidence="3" key="2">
    <citation type="submission" date="2015-01" db="EMBL/GenBank/DDBJ databases">
        <title>Evolutionary Origins and Diversification of the Mycorrhizal Mutualists.</title>
        <authorList>
            <consortium name="DOE Joint Genome Institute"/>
            <consortium name="Mycorrhizal Genomics Consortium"/>
            <person name="Kohler A."/>
            <person name="Kuo A."/>
            <person name="Nagy L.G."/>
            <person name="Floudas D."/>
            <person name="Copeland A."/>
            <person name="Barry K.W."/>
            <person name="Cichocki N."/>
            <person name="Veneault-Fourrey C."/>
            <person name="LaButti K."/>
            <person name="Lindquist E.A."/>
            <person name="Lipzen A."/>
            <person name="Lundell T."/>
            <person name="Morin E."/>
            <person name="Murat C."/>
            <person name="Riley R."/>
            <person name="Ohm R."/>
            <person name="Sun H."/>
            <person name="Tunlid A."/>
            <person name="Henrissat B."/>
            <person name="Grigoriev I.V."/>
            <person name="Hibbett D.S."/>
            <person name="Martin F."/>
        </authorList>
    </citation>
    <scope>NUCLEOTIDE SEQUENCE [LARGE SCALE GENOMIC DNA]</scope>
    <source>
        <strain evidence="3">Marx 270</strain>
    </source>
</reference>
<organism evidence="2 3">
    <name type="scientific">Pisolithus tinctorius Marx 270</name>
    <dbReference type="NCBI Taxonomy" id="870435"/>
    <lineage>
        <taxon>Eukaryota</taxon>
        <taxon>Fungi</taxon>
        <taxon>Dikarya</taxon>
        <taxon>Basidiomycota</taxon>
        <taxon>Agaricomycotina</taxon>
        <taxon>Agaricomycetes</taxon>
        <taxon>Agaricomycetidae</taxon>
        <taxon>Boletales</taxon>
        <taxon>Sclerodermatineae</taxon>
        <taxon>Pisolithaceae</taxon>
        <taxon>Pisolithus</taxon>
    </lineage>
</organism>